<protein>
    <submittedName>
        <fullName evidence="2">Uncharacterized protein</fullName>
    </submittedName>
</protein>
<accession>A0AA40ANW1</accession>
<keyword evidence="3" id="KW-1185">Reference proteome</keyword>
<comment type="caution">
    <text evidence="2">The sequence shown here is derived from an EMBL/GenBank/DDBJ whole genome shotgun (WGS) entry which is preliminary data.</text>
</comment>
<keyword evidence="1" id="KW-0812">Transmembrane</keyword>
<sequence length="224" mass="24504">MASHRSMMGTVRPLPLLRISCGRLVVKMRPTRSAGSRSQKGSAGWDRIGKSWEVHRTLRVRFKPWPDSIQSGLQFHLLLSKFSPRNHSLYRSKTGQVDSLASTAATMADKNGTPDYSGLQVLSTNNENTGLEVDQRRRYDSYPEAVAPPLPSKYPEVIIHQHHHSPPGYASSAGRQALAGAALAPVAKKRFSRRYKIWTGVGVGIVVVVIVAIVAALVTKGAKT</sequence>
<feature type="transmembrane region" description="Helical" evidence="1">
    <location>
        <begin position="197"/>
        <end position="218"/>
    </location>
</feature>
<dbReference type="EMBL" id="JAUKUA010000003">
    <property type="protein sequence ID" value="KAK0719267.1"/>
    <property type="molecule type" value="Genomic_DNA"/>
</dbReference>
<keyword evidence="1" id="KW-1133">Transmembrane helix</keyword>
<dbReference type="Proteomes" id="UP001172102">
    <property type="component" value="Unassembled WGS sequence"/>
</dbReference>
<gene>
    <name evidence="2" type="ORF">B0H67DRAFT_149681</name>
</gene>
<keyword evidence="1" id="KW-0472">Membrane</keyword>
<dbReference type="AlphaFoldDB" id="A0AA40ANW1"/>
<organism evidence="2 3">
    <name type="scientific">Lasiosphaeris hirsuta</name>
    <dbReference type="NCBI Taxonomy" id="260670"/>
    <lineage>
        <taxon>Eukaryota</taxon>
        <taxon>Fungi</taxon>
        <taxon>Dikarya</taxon>
        <taxon>Ascomycota</taxon>
        <taxon>Pezizomycotina</taxon>
        <taxon>Sordariomycetes</taxon>
        <taxon>Sordariomycetidae</taxon>
        <taxon>Sordariales</taxon>
        <taxon>Lasiosphaeriaceae</taxon>
        <taxon>Lasiosphaeris</taxon>
    </lineage>
</organism>
<evidence type="ECO:0000313" key="2">
    <source>
        <dbReference type="EMBL" id="KAK0719267.1"/>
    </source>
</evidence>
<evidence type="ECO:0000256" key="1">
    <source>
        <dbReference type="SAM" id="Phobius"/>
    </source>
</evidence>
<reference evidence="2" key="1">
    <citation type="submission" date="2023-06" db="EMBL/GenBank/DDBJ databases">
        <title>Genome-scale phylogeny and comparative genomics of the fungal order Sordariales.</title>
        <authorList>
            <consortium name="Lawrence Berkeley National Laboratory"/>
            <person name="Hensen N."/>
            <person name="Bonometti L."/>
            <person name="Westerberg I."/>
            <person name="Brannstrom I.O."/>
            <person name="Guillou S."/>
            <person name="Cros-Aarteil S."/>
            <person name="Calhoun S."/>
            <person name="Haridas S."/>
            <person name="Kuo A."/>
            <person name="Mondo S."/>
            <person name="Pangilinan J."/>
            <person name="Riley R."/>
            <person name="Labutti K."/>
            <person name="Andreopoulos B."/>
            <person name="Lipzen A."/>
            <person name="Chen C."/>
            <person name="Yanf M."/>
            <person name="Daum C."/>
            <person name="Ng V."/>
            <person name="Clum A."/>
            <person name="Steindorff A."/>
            <person name="Ohm R."/>
            <person name="Martin F."/>
            <person name="Silar P."/>
            <person name="Natvig D."/>
            <person name="Lalanne C."/>
            <person name="Gautier V."/>
            <person name="Ament-Velasquez S.L."/>
            <person name="Kruys A."/>
            <person name="Hutchinson M.I."/>
            <person name="Powell A.J."/>
            <person name="Barry K."/>
            <person name="Miller A.N."/>
            <person name="Grigoriev I.V."/>
            <person name="Debuchy R."/>
            <person name="Gladieux P."/>
            <person name="Thoren M.H."/>
            <person name="Johannesson H."/>
        </authorList>
    </citation>
    <scope>NUCLEOTIDE SEQUENCE</scope>
    <source>
        <strain evidence="2">SMH4607-1</strain>
    </source>
</reference>
<evidence type="ECO:0000313" key="3">
    <source>
        <dbReference type="Proteomes" id="UP001172102"/>
    </source>
</evidence>
<proteinExistence type="predicted"/>
<name>A0AA40ANW1_9PEZI</name>